<dbReference type="GO" id="GO:0005634">
    <property type="term" value="C:nucleus"/>
    <property type="evidence" value="ECO:0007669"/>
    <property type="project" value="UniProtKB-SubCell"/>
</dbReference>
<dbReference type="GO" id="GO:0000981">
    <property type="term" value="F:DNA-binding transcription factor activity, RNA polymerase II-specific"/>
    <property type="evidence" value="ECO:0007669"/>
    <property type="project" value="InterPro"/>
</dbReference>
<keyword evidence="4" id="KW-0804">Transcription</keyword>
<keyword evidence="9" id="KW-1185">Reference proteome</keyword>
<dbReference type="CDD" id="cd12148">
    <property type="entry name" value="fungal_TF_MHR"/>
    <property type="match status" value="1"/>
</dbReference>
<feature type="region of interest" description="Disordered" evidence="6">
    <location>
        <begin position="144"/>
        <end position="168"/>
    </location>
</feature>
<feature type="region of interest" description="Disordered" evidence="6">
    <location>
        <begin position="93"/>
        <end position="116"/>
    </location>
</feature>
<comment type="caution">
    <text evidence="8">The sequence shown here is derived from an EMBL/GenBank/DDBJ whole genome shotgun (WGS) entry which is preliminary data.</text>
</comment>
<dbReference type="SMART" id="SM00066">
    <property type="entry name" value="GAL4"/>
    <property type="match status" value="1"/>
</dbReference>
<dbReference type="Proteomes" id="UP001166286">
    <property type="component" value="Unassembled WGS sequence"/>
</dbReference>
<evidence type="ECO:0000256" key="3">
    <source>
        <dbReference type="ARBA" id="ARBA00023125"/>
    </source>
</evidence>
<evidence type="ECO:0000313" key="8">
    <source>
        <dbReference type="EMBL" id="KAK0513697.1"/>
    </source>
</evidence>
<protein>
    <recommendedName>
        <fullName evidence="7">Zn(2)-C6 fungal-type domain-containing protein</fullName>
    </recommendedName>
</protein>
<gene>
    <name evidence="8" type="ORF">JMJ35_003419</name>
</gene>
<name>A0AA39R2G2_9LECA</name>
<dbReference type="GO" id="GO:0000976">
    <property type="term" value="F:transcription cis-regulatory region binding"/>
    <property type="evidence" value="ECO:0007669"/>
    <property type="project" value="TreeGrafter"/>
</dbReference>
<dbReference type="SUPFAM" id="SSF57701">
    <property type="entry name" value="Zn2/Cys6 DNA-binding domain"/>
    <property type="match status" value="1"/>
</dbReference>
<dbReference type="PROSITE" id="PS00463">
    <property type="entry name" value="ZN2_CY6_FUNGAL_1"/>
    <property type="match status" value="1"/>
</dbReference>
<evidence type="ECO:0000259" key="7">
    <source>
        <dbReference type="PROSITE" id="PS00463"/>
    </source>
</evidence>
<keyword evidence="2" id="KW-0805">Transcription regulation</keyword>
<dbReference type="InterPro" id="IPR036864">
    <property type="entry name" value="Zn2-C6_fun-type_DNA-bd_sf"/>
</dbReference>
<organism evidence="8 9">
    <name type="scientific">Cladonia borealis</name>
    <dbReference type="NCBI Taxonomy" id="184061"/>
    <lineage>
        <taxon>Eukaryota</taxon>
        <taxon>Fungi</taxon>
        <taxon>Dikarya</taxon>
        <taxon>Ascomycota</taxon>
        <taxon>Pezizomycotina</taxon>
        <taxon>Lecanoromycetes</taxon>
        <taxon>OSLEUM clade</taxon>
        <taxon>Lecanoromycetidae</taxon>
        <taxon>Lecanorales</taxon>
        <taxon>Lecanorineae</taxon>
        <taxon>Cladoniaceae</taxon>
        <taxon>Cladonia</taxon>
    </lineage>
</organism>
<evidence type="ECO:0000256" key="6">
    <source>
        <dbReference type="SAM" id="MobiDB-lite"/>
    </source>
</evidence>
<evidence type="ECO:0000256" key="5">
    <source>
        <dbReference type="ARBA" id="ARBA00023242"/>
    </source>
</evidence>
<feature type="compositionally biased region" description="Polar residues" evidence="6">
    <location>
        <begin position="144"/>
        <end position="155"/>
    </location>
</feature>
<dbReference type="PANTHER" id="PTHR31845">
    <property type="entry name" value="FINGER DOMAIN PROTEIN, PUTATIVE-RELATED"/>
    <property type="match status" value="1"/>
</dbReference>
<dbReference type="AlphaFoldDB" id="A0AA39R2G2"/>
<evidence type="ECO:0000313" key="9">
    <source>
        <dbReference type="Proteomes" id="UP001166286"/>
    </source>
</evidence>
<dbReference type="InterPro" id="IPR001138">
    <property type="entry name" value="Zn2Cys6_DnaBD"/>
</dbReference>
<keyword evidence="5" id="KW-0539">Nucleus</keyword>
<feature type="domain" description="Zn(2)-C6 fungal-type" evidence="7">
    <location>
        <begin position="20"/>
        <end position="50"/>
    </location>
</feature>
<dbReference type="EMBL" id="JAFEKC020000006">
    <property type="protein sequence ID" value="KAK0513697.1"/>
    <property type="molecule type" value="Genomic_DNA"/>
</dbReference>
<dbReference type="PANTHER" id="PTHR31845:SF10">
    <property type="entry name" value="ZN(II)2CYS6 TRANSCRIPTION FACTOR (EUROFUNG)"/>
    <property type="match status" value="1"/>
</dbReference>
<accession>A0AA39R2G2</accession>
<keyword evidence="3" id="KW-0238">DNA-binding</keyword>
<sequence length="686" mass="77574">MEPRVEQQEVARRRPRSSKACQPCRALKARCVPSGQSAKCERCLSFKRECVWAEDHPRPKRIRLSESPFGSRTAQMEQKIDGLVALLAQSKNDRASPTVREGFPTRQASVESAKEPYNAEQLSAFGPSLPVDEERQDYAGSKIPSRSTSVLTHQTPAPMDSHERGGHNHGDENIPTTESATAQIVALNESRLDHPLVKDVIDTSCGNALLNEYRLMADYFPFVLIPSDIAAQDLAMEKPMLFLAICMTACGKIRLLQSTLEERYRNELALKVIVKAHRSLDCLQSILVYLAWYHLHFDPNRQQINQLLLIANAMAFDLGISGSPKKANSKMSPHDEGVYSSLSEERESQRALLGCFYLSATFTMILNTPNSLTLSKYMTDCYNCLQAEREFPSDTTLPHMIRLAQLGDQTHTMLKSENGDKFDADNFWVRIHLKLLQSQLKGLETEGRLSTKDKVIMDLSYNFISMEVHSVGLRRTPSSLRDGIHSAPSSTDTFHLDLLLSCLQAAKAYLDTLLAMSATHYRLLSFVEWMRLLRVLAVICKLCVPSNNYTDIHWDFDTAQERVRVDLYLESLCYRMQSLTTFDNTSQPLPDFWILLKTLLERIRSWYMRKIRSSNEAAATARDADILPLGPAIRQQVSTNGYEALEPAEAVLSPIPELAEMDRMMSDLESPFWASKLFDVAMDFRT</sequence>
<dbReference type="InterPro" id="IPR051089">
    <property type="entry name" value="prtT"/>
</dbReference>
<comment type="subcellular location">
    <subcellularLocation>
        <location evidence="1">Nucleus</location>
    </subcellularLocation>
</comment>
<evidence type="ECO:0000256" key="1">
    <source>
        <dbReference type="ARBA" id="ARBA00004123"/>
    </source>
</evidence>
<dbReference type="GO" id="GO:0008270">
    <property type="term" value="F:zinc ion binding"/>
    <property type="evidence" value="ECO:0007669"/>
    <property type="project" value="InterPro"/>
</dbReference>
<dbReference type="CDD" id="cd00067">
    <property type="entry name" value="GAL4"/>
    <property type="match status" value="1"/>
</dbReference>
<dbReference type="Gene3D" id="4.10.240.10">
    <property type="entry name" value="Zn(2)-C6 fungal-type DNA-binding domain"/>
    <property type="match status" value="1"/>
</dbReference>
<evidence type="ECO:0000256" key="2">
    <source>
        <dbReference type="ARBA" id="ARBA00023015"/>
    </source>
</evidence>
<evidence type="ECO:0000256" key="4">
    <source>
        <dbReference type="ARBA" id="ARBA00023163"/>
    </source>
</evidence>
<proteinExistence type="predicted"/>
<reference evidence="8" key="1">
    <citation type="submission" date="2023-03" db="EMBL/GenBank/DDBJ databases">
        <title>Complete genome of Cladonia borealis.</title>
        <authorList>
            <person name="Park H."/>
        </authorList>
    </citation>
    <scope>NUCLEOTIDE SEQUENCE</scope>
    <source>
        <strain evidence="8">ANT050790</strain>
    </source>
</reference>